<sequence length="323" mass="34717">MENKNKKKNTITIILLVLVLAALCLGIAAMVWTMTGHPLPAVGSLSSGSDPDSGASSVFSASSGTAVSPDLTEAVSENTSDVSAVSVSTPVVSDTPTPTPEPTPDPEKYNTGDVWALVLVNKEHPLPDGYIPQVTEVENNQSTDIRCADSLAQMLADCRAAGYNPLAISGYRTHETQELYFNNTVQMYVNQGMDEASAEAEAATSVAVPGTSEHELGLSVDIGTTANTDINSSQDNDPTQLWLQDNCWKYGYILRYPPEKSDITGIIYESWHYRYVGTTAAKVIHDENLCLEEYLQKYVEPFTSLDEINQAALASLEASGQAG</sequence>
<dbReference type="InterPro" id="IPR052179">
    <property type="entry name" value="DD-CPase-like"/>
</dbReference>
<dbReference type="Pfam" id="PF02557">
    <property type="entry name" value="VanY"/>
    <property type="match status" value="1"/>
</dbReference>
<evidence type="ECO:0000259" key="3">
    <source>
        <dbReference type="Pfam" id="PF02557"/>
    </source>
</evidence>
<name>A0A7X2P9U2_9FIRM</name>
<dbReference type="PANTHER" id="PTHR34385:SF1">
    <property type="entry name" value="PEPTIDOGLYCAN L-ALANYL-D-GLUTAMATE ENDOPEPTIDASE CWLK"/>
    <property type="match status" value="1"/>
</dbReference>
<dbReference type="Proteomes" id="UP000466864">
    <property type="component" value="Unassembled WGS sequence"/>
</dbReference>
<dbReference type="SUPFAM" id="SSF55166">
    <property type="entry name" value="Hedgehog/DD-peptidase"/>
    <property type="match status" value="1"/>
</dbReference>
<organism evidence="4 5">
    <name type="scientific">Bilifractor porci</name>
    <dbReference type="NCBI Taxonomy" id="2606636"/>
    <lineage>
        <taxon>Bacteria</taxon>
        <taxon>Bacillati</taxon>
        <taxon>Bacillota</taxon>
        <taxon>Clostridia</taxon>
        <taxon>Lachnospirales</taxon>
        <taxon>Lachnospiraceae</taxon>
        <taxon>Bilifractor</taxon>
    </lineage>
</organism>
<evidence type="ECO:0000313" key="5">
    <source>
        <dbReference type="Proteomes" id="UP000466864"/>
    </source>
</evidence>
<dbReference type="CDD" id="cd14852">
    <property type="entry name" value="LD-carboxypeptidase"/>
    <property type="match status" value="1"/>
</dbReference>
<protein>
    <submittedName>
        <fullName evidence="4">M15 family metallopeptidase</fullName>
    </submittedName>
</protein>
<reference evidence="4 5" key="1">
    <citation type="submission" date="2019-08" db="EMBL/GenBank/DDBJ databases">
        <title>In-depth cultivation of the pig gut microbiome towards novel bacterial diversity and tailored functional studies.</title>
        <authorList>
            <person name="Wylensek D."/>
            <person name="Hitch T.C.A."/>
            <person name="Clavel T."/>
        </authorList>
    </citation>
    <scope>NUCLEOTIDE SEQUENCE [LARGE SCALE GENOMIC DNA]</scope>
    <source>
        <strain evidence="4 5">Oil+RF-744-WCA-WT-13</strain>
    </source>
</reference>
<evidence type="ECO:0000313" key="4">
    <source>
        <dbReference type="EMBL" id="MST82816.1"/>
    </source>
</evidence>
<dbReference type="GO" id="GO:0008233">
    <property type="term" value="F:peptidase activity"/>
    <property type="evidence" value="ECO:0007669"/>
    <property type="project" value="InterPro"/>
</dbReference>
<dbReference type="InterPro" id="IPR009045">
    <property type="entry name" value="Zn_M74/Hedgehog-like"/>
</dbReference>
<feature type="transmembrane region" description="Helical" evidence="2">
    <location>
        <begin position="12"/>
        <end position="32"/>
    </location>
</feature>
<keyword evidence="2" id="KW-0472">Membrane</keyword>
<dbReference type="EMBL" id="VUMV01000009">
    <property type="protein sequence ID" value="MST82816.1"/>
    <property type="molecule type" value="Genomic_DNA"/>
</dbReference>
<dbReference type="AlphaFoldDB" id="A0A7X2P9U2"/>
<gene>
    <name evidence="4" type="ORF">FYJ60_10905</name>
</gene>
<keyword evidence="2" id="KW-0812">Transmembrane</keyword>
<comment type="caution">
    <text evidence="4">The sequence shown here is derived from an EMBL/GenBank/DDBJ whole genome shotgun (WGS) entry which is preliminary data.</text>
</comment>
<evidence type="ECO:0000256" key="2">
    <source>
        <dbReference type="SAM" id="Phobius"/>
    </source>
</evidence>
<keyword evidence="5" id="KW-1185">Reference proteome</keyword>
<evidence type="ECO:0000256" key="1">
    <source>
        <dbReference type="SAM" id="MobiDB-lite"/>
    </source>
</evidence>
<proteinExistence type="predicted"/>
<feature type="region of interest" description="Disordered" evidence="1">
    <location>
        <begin position="70"/>
        <end position="110"/>
    </location>
</feature>
<accession>A0A7X2P9U2</accession>
<dbReference type="InterPro" id="IPR058193">
    <property type="entry name" value="VanY/YodJ_core_dom"/>
</dbReference>
<dbReference type="InterPro" id="IPR003709">
    <property type="entry name" value="VanY-like_core_dom"/>
</dbReference>
<dbReference type="PANTHER" id="PTHR34385">
    <property type="entry name" value="D-ALANYL-D-ALANINE CARBOXYPEPTIDASE"/>
    <property type="match status" value="1"/>
</dbReference>
<feature type="domain" description="D-alanyl-D-alanine carboxypeptidase-like core" evidence="3">
    <location>
        <begin position="144"/>
        <end position="277"/>
    </location>
</feature>
<dbReference type="GO" id="GO:0006508">
    <property type="term" value="P:proteolysis"/>
    <property type="evidence" value="ECO:0007669"/>
    <property type="project" value="InterPro"/>
</dbReference>
<feature type="compositionally biased region" description="Low complexity" evidence="1">
    <location>
        <begin position="79"/>
        <end position="96"/>
    </location>
</feature>
<dbReference type="Gene3D" id="3.30.1380.10">
    <property type="match status" value="1"/>
</dbReference>
<keyword evidence="2" id="KW-1133">Transmembrane helix</keyword>
<dbReference type="RefSeq" id="WP_154458720.1">
    <property type="nucleotide sequence ID" value="NZ_VUMV01000009.1"/>
</dbReference>